<proteinExistence type="predicted"/>
<organism evidence="1 2">
    <name type="scientific">Catenulispora yoronensis</name>
    <dbReference type="NCBI Taxonomy" id="450799"/>
    <lineage>
        <taxon>Bacteria</taxon>
        <taxon>Bacillati</taxon>
        <taxon>Actinomycetota</taxon>
        <taxon>Actinomycetes</taxon>
        <taxon>Catenulisporales</taxon>
        <taxon>Catenulisporaceae</taxon>
        <taxon>Catenulispora</taxon>
    </lineage>
</organism>
<gene>
    <name evidence="1" type="primary">dauB</name>
    <name evidence="1" type="ORF">GCM10009839_31940</name>
</gene>
<sequence>MVEQVPALDAIAVLDALRSAFTELGRGNAAQPPQTVTLLPGGGDVILYQGQLGATYSVKVSPYLPQTDGSAVVTAWTILLDTATGRPELLVDAAGLTVERTSATSALAVDLLARPDAATLAIIGSGAQARAHLRYARAVREFTDVRMFSRSLTQADAPEGVKVAASAAQAVSGADVVLLCTSAGEALIDAASLPPGTVITSISTNVARAHEIDPAALPALDVYGDYRPTVVRSAGEMVIAAERGDWTAEQLRGDLPELLTGACPPPSGTRPVFFRSIGMGLEDLAIARLILEH</sequence>
<dbReference type="PIRSF" id="PIRSF001439">
    <property type="entry name" value="CryM"/>
    <property type="match status" value="1"/>
</dbReference>
<dbReference type="EMBL" id="BAAAQN010000016">
    <property type="protein sequence ID" value="GAA2029952.1"/>
    <property type="molecule type" value="Genomic_DNA"/>
</dbReference>
<keyword evidence="2" id="KW-1185">Reference proteome</keyword>
<dbReference type="Pfam" id="PF02423">
    <property type="entry name" value="OCD_Mu_crystall"/>
    <property type="match status" value="1"/>
</dbReference>
<comment type="caution">
    <text evidence="1">The sequence shown here is derived from an EMBL/GenBank/DDBJ whole genome shotgun (WGS) entry which is preliminary data.</text>
</comment>
<dbReference type="InterPro" id="IPR003462">
    <property type="entry name" value="ODC_Mu_crystall"/>
</dbReference>
<dbReference type="PANTHER" id="PTHR13812">
    <property type="entry name" value="KETIMINE REDUCTASE MU-CRYSTALLIN"/>
    <property type="match status" value="1"/>
</dbReference>
<reference evidence="2" key="1">
    <citation type="journal article" date="2019" name="Int. J. Syst. Evol. Microbiol.">
        <title>The Global Catalogue of Microorganisms (GCM) 10K type strain sequencing project: providing services to taxonomists for standard genome sequencing and annotation.</title>
        <authorList>
            <consortium name="The Broad Institute Genomics Platform"/>
            <consortium name="The Broad Institute Genome Sequencing Center for Infectious Disease"/>
            <person name="Wu L."/>
            <person name="Ma J."/>
        </authorList>
    </citation>
    <scope>NUCLEOTIDE SEQUENCE [LARGE SCALE GENOMIC DNA]</scope>
    <source>
        <strain evidence="2">JCM 16014</strain>
    </source>
</reference>
<accession>A0ABP5FN56</accession>
<protein>
    <submittedName>
        <fullName evidence="1">NAD(P)H-dependent anabolic L-arginine dehydrogenase DauB</fullName>
    </submittedName>
</protein>
<dbReference type="Gene3D" id="3.30.1780.10">
    <property type="entry name" value="ornithine cyclodeaminase, domain 1"/>
    <property type="match status" value="1"/>
</dbReference>
<dbReference type="InterPro" id="IPR036291">
    <property type="entry name" value="NAD(P)-bd_dom_sf"/>
</dbReference>
<evidence type="ECO:0000313" key="2">
    <source>
        <dbReference type="Proteomes" id="UP001500751"/>
    </source>
</evidence>
<dbReference type="InterPro" id="IPR023401">
    <property type="entry name" value="ODC_N"/>
</dbReference>
<dbReference type="Gene3D" id="3.40.50.720">
    <property type="entry name" value="NAD(P)-binding Rossmann-like Domain"/>
    <property type="match status" value="1"/>
</dbReference>
<dbReference type="PANTHER" id="PTHR13812:SF19">
    <property type="entry name" value="KETIMINE REDUCTASE MU-CRYSTALLIN"/>
    <property type="match status" value="1"/>
</dbReference>
<dbReference type="SUPFAM" id="SSF51735">
    <property type="entry name" value="NAD(P)-binding Rossmann-fold domains"/>
    <property type="match status" value="1"/>
</dbReference>
<evidence type="ECO:0000313" key="1">
    <source>
        <dbReference type="EMBL" id="GAA2029952.1"/>
    </source>
</evidence>
<name>A0ABP5FN56_9ACTN</name>
<dbReference type="Proteomes" id="UP001500751">
    <property type="component" value="Unassembled WGS sequence"/>
</dbReference>